<dbReference type="GO" id="GO:0046872">
    <property type="term" value="F:metal ion binding"/>
    <property type="evidence" value="ECO:0007669"/>
    <property type="project" value="UniProtKB-KW"/>
</dbReference>
<keyword evidence="6" id="KW-0418">Kinase</keyword>
<evidence type="ECO:0000256" key="4">
    <source>
        <dbReference type="ARBA" id="ARBA00022679"/>
    </source>
</evidence>
<keyword evidence="7" id="KW-0067">ATP-binding</keyword>
<dbReference type="GO" id="GO:0006281">
    <property type="term" value="P:DNA repair"/>
    <property type="evidence" value="ECO:0007669"/>
    <property type="project" value="UniProtKB-KW"/>
</dbReference>
<dbReference type="GO" id="GO:0010468">
    <property type="term" value="P:regulation of gene expression"/>
    <property type="evidence" value="ECO:0007669"/>
    <property type="project" value="TreeGrafter"/>
</dbReference>
<dbReference type="Proteomes" id="UP000694551">
    <property type="component" value="Unplaced"/>
</dbReference>
<dbReference type="GO" id="GO:0007165">
    <property type="term" value="P:signal transduction"/>
    <property type="evidence" value="ECO:0007669"/>
    <property type="project" value="TreeGrafter"/>
</dbReference>
<evidence type="ECO:0000313" key="9">
    <source>
        <dbReference type="Ensembl" id="ENSSOCP00000022336.1"/>
    </source>
</evidence>
<dbReference type="GO" id="GO:0030332">
    <property type="term" value="F:cyclin binding"/>
    <property type="evidence" value="ECO:0007669"/>
    <property type="project" value="TreeGrafter"/>
</dbReference>
<dbReference type="GO" id="GO:0005813">
    <property type="term" value="C:centrosome"/>
    <property type="evidence" value="ECO:0007669"/>
    <property type="project" value="UniProtKB-SubCell"/>
</dbReference>
<dbReference type="GO" id="GO:0005737">
    <property type="term" value="C:cytoplasm"/>
    <property type="evidence" value="ECO:0007669"/>
    <property type="project" value="TreeGrafter"/>
</dbReference>
<dbReference type="PANTHER" id="PTHR24056:SF254">
    <property type="entry name" value="CYCLIN-DEPENDENT KINASE 2"/>
    <property type="match status" value="1"/>
</dbReference>
<dbReference type="PROSITE" id="PS00108">
    <property type="entry name" value="PROTEIN_KINASE_ST"/>
    <property type="match status" value="1"/>
</dbReference>
<evidence type="ECO:0000256" key="5">
    <source>
        <dbReference type="ARBA" id="ARBA00022741"/>
    </source>
</evidence>
<dbReference type="PANTHER" id="PTHR24056">
    <property type="entry name" value="CELL DIVISION PROTEIN KINASE"/>
    <property type="match status" value="1"/>
</dbReference>
<dbReference type="Ensembl" id="ENSSOCT00000022891.1">
    <property type="protein sequence ID" value="ENSSOCP00000022336.1"/>
    <property type="gene ID" value="ENSSOCG00000016616.1"/>
</dbReference>
<proteinExistence type="inferred from homology"/>
<dbReference type="EC" id="2.7.11.22" evidence="2"/>
<keyword evidence="10" id="KW-1185">Reference proteome</keyword>
<dbReference type="GO" id="GO:0000307">
    <property type="term" value="C:cyclin-dependent protein kinase holoenzyme complex"/>
    <property type="evidence" value="ECO:0007669"/>
    <property type="project" value="TreeGrafter"/>
</dbReference>
<evidence type="ECO:0000259" key="8">
    <source>
        <dbReference type="PROSITE" id="PS50011"/>
    </source>
</evidence>
<evidence type="ECO:0000256" key="6">
    <source>
        <dbReference type="ARBA" id="ARBA00022777"/>
    </source>
</evidence>
<evidence type="ECO:0000256" key="7">
    <source>
        <dbReference type="ARBA" id="ARBA00022840"/>
    </source>
</evidence>
<dbReference type="GO" id="GO:0005524">
    <property type="term" value="F:ATP binding"/>
    <property type="evidence" value="ECO:0007669"/>
    <property type="project" value="UniProtKB-KW"/>
</dbReference>
<dbReference type="PROSITE" id="PS50011">
    <property type="entry name" value="PROTEIN_KINASE_DOM"/>
    <property type="match status" value="1"/>
</dbReference>
<dbReference type="GO" id="GO:0051301">
    <property type="term" value="P:cell division"/>
    <property type="evidence" value="ECO:0007669"/>
    <property type="project" value="UniProtKB-KW"/>
</dbReference>
<accession>A0A8D0FZI7</accession>
<dbReference type="AlphaFoldDB" id="A0A8D0FZI7"/>
<dbReference type="SUPFAM" id="SSF56112">
    <property type="entry name" value="Protein kinase-like (PK-like)"/>
    <property type="match status" value="1"/>
</dbReference>
<dbReference type="InterPro" id="IPR000719">
    <property type="entry name" value="Prot_kinase_dom"/>
</dbReference>
<evidence type="ECO:0000313" key="10">
    <source>
        <dbReference type="Proteomes" id="UP000694551"/>
    </source>
</evidence>
<organism evidence="9 10">
    <name type="scientific">Strix occidentalis caurina</name>
    <name type="common">northern spotted owl</name>
    <dbReference type="NCBI Taxonomy" id="311401"/>
    <lineage>
        <taxon>Eukaryota</taxon>
        <taxon>Metazoa</taxon>
        <taxon>Chordata</taxon>
        <taxon>Craniata</taxon>
        <taxon>Vertebrata</taxon>
        <taxon>Euteleostomi</taxon>
        <taxon>Archelosauria</taxon>
        <taxon>Archosauria</taxon>
        <taxon>Dinosauria</taxon>
        <taxon>Saurischia</taxon>
        <taxon>Theropoda</taxon>
        <taxon>Coelurosauria</taxon>
        <taxon>Aves</taxon>
        <taxon>Neognathae</taxon>
        <taxon>Neoaves</taxon>
        <taxon>Telluraves</taxon>
        <taxon>Strigiformes</taxon>
        <taxon>Strigidae</taxon>
        <taxon>Strix</taxon>
    </lineage>
</organism>
<reference evidence="9" key="2">
    <citation type="submission" date="2025-09" db="UniProtKB">
        <authorList>
            <consortium name="Ensembl"/>
        </authorList>
    </citation>
    <scope>IDENTIFICATION</scope>
</reference>
<dbReference type="Pfam" id="PF00069">
    <property type="entry name" value="Pkinase"/>
    <property type="match status" value="1"/>
</dbReference>
<evidence type="ECO:0000256" key="2">
    <source>
        <dbReference type="ARBA" id="ARBA00012425"/>
    </source>
</evidence>
<dbReference type="GO" id="GO:0000082">
    <property type="term" value="P:G1/S transition of mitotic cell cycle"/>
    <property type="evidence" value="ECO:0007669"/>
    <property type="project" value="TreeGrafter"/>
</dbReference>
<dbReference type="GO" id="GO:0010389">
    <property type="term" value="P:regulation of G2/M transition of mitotic cell cycle"/>
    <property type="evidence" value="ECO:0007669"/>
    <property type="project" value="TreeGrafter"/>
</dbReference>
<dbReference type="Gene3D" id="1.10.510.10">
    <property type="entry name" value="Transferase(Phosphotransferase) domain 1"/>
    <property type="match status" value="2"/>
</dbReference>
<evidence type="ECO:0000256" key="1">
    <source>
        <dbReference type="ARBA" id="ARBA00006485"/>
    </source>
</evidence>
<keyword evidence="4" id="KW-0808">Transferase</keyword>
<dbReference type="GO" id="GO:0004693">
    <property type="term" value="F:cyclin-dependent protein serine/threonine kinase activity"/>
    <property type="evidence" value="ECO:0007669"/>
    <property type="project" value="UniProtKB-EC"/>
</dbReference>
<sequence length="75" mass="8129">MAFCHAHRVLHRDLKPQNLLINADGAIKLADFGLILLGCKYYSTAVDIWSLGCIFAEMVGDSGGTSRWTPPTPPG</sequence>
<dbReference type="InterPro" id="IPR011009">
    <property type="entry name" value="Kinase-like_dom_sf"/>
</dbReference>
<reference evidence="9" key="1">
    <citation type="submission" date="2025-08" db="UniProtKB">
        <authorList>
            <consortium name="Ensembl"/>
        </authorList>
    </citation>
    <scope>IDENTIFICATION</scope>
</reference>
<dbReference type="InterPro" id="IPR008271">
    <property type="entry name" value="Ser/Thr_kinase_AS"/>
</dbReference>
<name>A0A8D0FZI7_STROC</name>
<keyword evidence="3" id="KW-0723">Serine/threonine-protein kinase</keyword>
<protein>
    <recommendedName>
        <fullName evidence="2">cyclin-dependent kinase</fullName>
        <ecNumber evidence="2">2.7.11.22</ecNumber>
    </recommendedName>
</protein>
<dbReference type="InterPro" id="IPR050108">
    <property type="entry name" value="CDK"/>
</dbReference>
<comment type="similarity">
    <text evidence="1">Belongs to the protein kinase superfamily. CMGC Ser/Thr protein kinase family. CDC2/CDKX subfamily.</text>
</comment>
<dbReference type="GO" id="GO:0015030">
    <property type="term" value="C:Cajal body"/>
    <property type="evidence" value="ECO:0007669"/>
    <property type="project" value="UniProtKB-SubCell"/>
</dbReference>
<feature type="domain" description="Protein kinase" evidence="8">
    <location>
        <begin position="1"/>
        <end position="75"/>
    </location>
</feature>
<evidence type="ECO:0000256" key="3">
    <source>
        <dbReference type="ARBA" id="ARBA00022527"/>
    </source>
</evidence>
<keyword evidence="5" id="KW-0547">Nucleotide-binding</keyword>